<evidence type="ECO:0000313" key="1">
    <source>
        <dbReference type="EMBL" id="PKW29864.1"/>
    </source>
</evidence>
<keyword evidence="3" id="KW-1185">Reference proteome</keyword>
<sequence>MKLQKLSSSLIVVIITIFISSCDGYKNVSGIIIDKQTREPIEKVMLREIGKHDTIYTDAKGFFEIHYMSGFVFSSNNTELIVQKKGYRTDTIKIENGKNKTIELILN</sequence>
<name>A0A497UCD1_9FLAO</name>
<dbReference type="EMBL" id="PJND01000007">
    <property type="protein sequence ID" value="PKW29864.1"/>
    <property type="molecule type" value="Genomic_DNA"/>
</dbReference>
<protein>
    <submittedName>
        <fullName evidence="2">Carboxypeptidase-like protein</fullName>
    </submittedName>
</protein>
<dbReference type="RefSeq" id="WP_101471636.1">
    <property type="nucleotide sequence ID" value="NZ_PJND01000007.1"/>
</dbReference>
<evidence type="ECO:0000313" key="3">
    <source>
        <dbReference type="Proteomes" id="UP000233767"/>
    </source>
</evidence>
<reference evidence="1 3" key="1">
    <citation type="submission" date="2017-12" db="EMBL/GenBank/DDBJ databases">
        <title>Genomic Encyclopedia of Type Strains, Phase III (KMG-III): the genomes of soil and plant-associated and newly described type strains.</title>
        <authorList>
            <person name="Whitman W."/>
        </authorList>
    </citation>
    <scope>NUCLEOTIDE SEQUENCE [LARGE SCALE GENOMIC DNA]</scope>
    <source>
        <strain evidence="1 3">IP-10</strain>
    </source>
</reference>
<dbReference type="SUPFAM" id="SSF49464">
    <property type="entry name" value="Carboxypeptidase regulatory domain-like"/>
    <property type="match status" value="1"/>
</dbReference>
<dbReference type="Proteomes" id="UP000275027">
    <property type="component" value="Unassembled WGS sequence"/>
</dbReference>
<evidence type="ECO:0000313" key="2">
    <source>
        <dbReference type="EMBL" id="RLJ24204.1"/>
    </source>
</evidence>
<accession>A0A497UCD1</accession>
<proteinExistence type="predicted"/>
<organism evidence="2 4">
    <name type="scientific">Flavobacterium lindanitolerans</name>
    <dbReference type="NCBI Taxonomy" id="428988"/>
    <lineage>
        <taxon>Bacteria</taxon>
        <taxon>Pseudomonadati</taxon>
        <taxon>Bacteroidota</taxon>
        <taxon>Flavobacteriia</taxon>
        <taxon>Flavobacteriales</taxon>
        <taxon>Flavobacteriaceae</taxon>
        <taxon>Flavobacterium</taxon>
    </lineage>
</organism>
<dbReference type="InterPro" id="IPR008969">
    <property type="entry name" value="CarboxyPept-like_regulatory"/>
</dbReference>
<comment type="caution">
    <text evidence="2">The sequence shown here is derived from an EMBL/GenBank/DDBJ whole genome shotgun (WGS) entry which is preliminary data.</text>
</comment>
<dbReference type="PROSITE" id="PS51257">
    <property type="entry name" value="PROKAR_LIPOPROTEIN"/>
    <property type="match status" value="1"/>
</dbReference>
<reference evidence="2 4" key="2">
    <citation type="submission" date="2018-10" db="EMBL/GenBank/DDBJ databases">
        <title>Genomic Encyclopedia of Archaeal and Bacterial Type Strains, Phase II (KMG-II): from individual species to whole genera.</title>
        <authorList>
            <person name="Goeker M."/>
        </authorList>
    </citation>
    <scope>NUCLEOTIDE SEQUENCE [LARGE SCALE GENOMIC DNA]</scope>
    <source>
        <strain evidence="2 4">DSM 21886</strain>
    </source>
</reference>
<dbReference type="Proteomes" id="UP000233767">
    <property type="component" value="Unassembled WGS sequence"/>
</dbReference>
<keyword evidence="2" id="KW-0121">Carboxypeptidase</keyword>
<dbReference type="GO" id="GO:0004180">
    <property type="term" value="F:carboxypeptidase activity"/>
    <property type="evidence" value="ECO:0007669"/>
    <property type="project" value="UniProtKB-KW"/>
</dbReference>
<dbReference type="EMBL" id="RCCB01000012">
    <property type="protein sequence ID" value="RLJ24204.1"/>
    <property type="molecule type" value="Genomic_DNA"/>
</dbReference>
<keyword evidence="2" id="KW-0645">Protease</keyword>
<dbReference type="AlphaFoldDB" id="A0A497UCD1"/>
<dbReference type="Gene3D" id="2.60.40.1120">
    <property type="entry name" value="Carboxypeptidase-like, regulatory domain"/>
    <property type="match status" value="1"/>
</dbReference>
<dbReference type="Pfam" id="PF13715">
    <property type="entry name" value="CarbopepD_reg_2"/>
    <property type="match status" value="1"/>
</dbReference>
<evidence type="ECO:0000313" key="4">
    <source>
        <dbReference type="Proteomes" id="UP000275027"/>
    </source>
</evidence>
<keyword evidence="2" id="KW-0378">Hydrolase</keyword>
<gene>
    <name evidence="1" type="ORF">B0G92_1512</name>
    <name evidence="2" type="ORF">CLV50_2084</name>
</gene>